<dbReference type="Gene3D" id="3.40.50.2300">
    <property type="match status" value="1"/>
</dbReference>
<dbReference type="SMART" id="SM00949">
    <property type="entry name" value="PAZ"/>
    <property type="match status" value="1"/>
</dbReference>
<dbReference type="InterPro" id="IPR003165">
    <property type="entry name" value="Piwi"/>
</dbReference>
<organism evidence="5 6">
    <name type="scientific">Meloidogyne enterolobii</name>
    <name type="common">Root-knot nematode worm</name>
    <name type="synonym">Meloidogyne mayaguensis</name>
    <dbReference type="NCBI Taxonomy" id="390850"/>
    <lineage>
        <taxon>Eukaryota</taxon>
        <taxon>Metazoa</taxon>
        <taxon>Ecdysozoa</taxon>
        <taxon>Nematoda</taxon>
        <taxon>Chromadorea</taxon>
        <taxon>Rhabditida</taxon>
        <taxon>Tylenchina</taxon>
        <taxon>Tylenchomorpha</taxon>
        <taxon>Tylenchoidea</taxon>
        <taxon>Meloidogynidae</taxon>
        <taxon>Meloidogyninae</taxon>
        <taxon>Meloidogyne</taxon>
    </lineage>
</organism>
<dbReference type="EMBL" id="CAJEWN010000438">
    <property type="protein sequence ID" value="CAD2182618.1"/>
    <property type="molecule type" value="Genomic_DNA"/>
</dbReference>
<evidence type="ECO:0000256" key="1">
    <source>
        <dbReference type="RuleBase" id="RU361178"/>
    </source>
</evidence>
<dbReference type="AlphaFoldDB" id="A0A6V7W7D1"/>
<dbReference type="SUPFAM" id="SSF101690">
    <property type="entry name" value="PAZ domain"/>
    <property type="match status" value="1"/>
</dbReference>
<dbReference type="InterPro" id="IPR036397">
    <property type="entry name" value="RNaseH_sf"/>
</dbReference>
<dbReference type="InterPro" id="IPR012337">
    <property type="entry name" value="RNaseH-like_sf"/>
</dbReference>
<comment type="caution">
    <text evidence="5">The sequence shown here is derived from an EMBL/GenBank/DDBJ whole genome shotgun (WGS) entry which is preliminary data.</text>
</comment>
<dbReference type="SUPFAM" id="SSF53098">
    <property type="entry name" value="Ribonuclease H-like"/>
    <property type="match status" value="1"/>
</dbReference>
<dbReference type="SMART" id="SM00950">
    <property type="entry name" value="Piwi"/>
    <property type="match status" value="1"/>
</dbReference>
<evidence type="ECO:0000256" key="2">
    <source>
        <dbReference type="SAM" id="MobiDB-lite"/>
    </source>
</evidence>
<proteinExistence type="inferred from homology"/>
<dbReference type="InterPro" id="IPR003100">
    <property type="entry name" value="PAZ_dom"/>
</dbReference>
<dbReference type="Pfam" id="PF16486">
    <property type="entry name" value="ArgoN"/>
    <property type="match status" value="1"/>
</dbReference>
<feature type="compositionally biased region" description="Basic residues" evidence="2">
    <location>
        <begin position="36"/>
        <end position="58"/>
    </location>
</feature>
<reference evidence="5 6" key="1">
    <citation type="submission" date="2020-08" db="EMBL/GenBank/DDBJ databases">
        <authorList>
            <person name="Koutsovoulos G."/>
            <person name="Danchin GJ E."/>
        </authorList>
    </citation>
    <scope>NUCLEOTIDE SEQUENCE [LARGE SCALE GENOMIC DNA]</scope>
</reference>
<comment type="similarity">
    <text evidence="1">Belongs to the argonaute family.</text>
</comment>
<dbReference type="PANTHER" id="PTHR22891">
    <property type="entry name" value="EUKARYOTIC TRANSLATION INITIATION FACTOR 2C"/>
    <property type="match status" value="1"/>
</dbReference>
<dbReference type="Pfam" id="PF02171">
    <property type="entry name" value="Piwi"/>
    <property type="match status" value="1"/>
</dbReference>
<dbReference type="GO" id="GO:0003723">
    <property type="term" value="F:RNA binding"/>
    <property type="evidence" value="ECO:0007669"/>
    <property type="project" value="InterPro"/>
</dbReference>
<accession>A0A6V7W7D1</accession>
<dbReference type="Proteomes" id="UP000580250">
    <property type="component" value="Unassembled WGS sequence"/>
</dbReference>
<dbReference type="InterPro" id="IPR032473">
    <property type="entry name" value="Argonaute_Mid_dom"/>
</dbReference>
<dbReference type="Gene3D" id="3.30.420.10">
    <property type="entry name" value="Ribonuclease H-like superfamily/Ribonuclease H"/>
    <property type="match status" value="1"/>
</dbReference>
<dbReference type="PROSITE" id="PS50822">
    <property type="entry name" value="PIWI"/>
    <property type="match status" value="1"/>
</dbReference>
<dbReference type="Pfam" id="PF16487">
    <property type="entry name" value="ArgoMid"/>
    <property type="match status" value="1"/>
</dbReference>
<dbReference type="InterPro" id="IPR032474">
    <property type="entry name" value="Argonaute_N"/>
</dbReference>
<dbReference type="Gene3D" id="2.170.260.10">
    <property type="entry name" value="paz domain"/>
    <property type="match status" value="1"/>
</dbReference>
<dbReference type="OrthoDB" id="5868801at2759"/>
<evidence type="ECO:0000259" key="3">
    <source>
        <dbReference type="PROSITE" id="PS50821"/>
    </source>
</evidence>
<name>A0A6V7W7D1_MELEN</name>
<evidence type="ECO:0000259" key="4">
    <source>
        <dbReference type="PROSITE" id="PS50822"/>
    </source>
</evidence>
<feature type="compositionally biased region" description="Polar residues" evidence="2">
    <location>
        <begin position="1"/>
        <end position="11"/>
    </location>
</feature>
<evidence type="ECO:0000313" key="6">
    <source>
        <dbReference type="Proteomes" id="UP000580250"/>
    </source>
</evidence>
<feature type="domain" description="PAZ" evidence="3">
    <location>
        <begin position="372"/>
        <end position="462"/>
    </location>
</feature>
<gene>
    <name evidence="5" type="ORF">MENT_LOCUS34847</name>
</gene>
<dbReference type="InterPro" id="IPR036085">
    <property type="entry name" value="PAZ_dom_sf"/>
</dbReference>
<evidence type="ECO:0000313" key="5">
    <source>
        <dbReference type="EMBL" id="CAD2182618.1"/>
    </source>
</evidence>
<sequence length="915" mass="102700">MDRSGSNNQPLGQRGQGRMAALDADKQRSAGGRGGRGGRGRGRGGGRGRGRGGNRGPRRTSPGTTTSAEKRRKTQKLEEIKKEMESLGLEVGDPHLESKADPGEVGEKIRVLTNVYGVKMEEKTVYRYDITISAVPKKKGPARIEFTKRTKDDCVVVDRRDFCRVAFDFFFEKEKAVFGENRYTLYYDLQSILYTLFQLSFEGKDEQKFQLNKEECESHKLLQDFNRVEMLVRKVNKQVELADLSFLTNDMSKQNHSLAQFIELATSQHPLQTPNEHVILGGGTSYLITPDMYDFVPEDGPELSAHNKYLAIGIHKSVRYVEGPTGRNSKKVGLVVESKKTPFHNTDGTLLDKTASIVGPNAIRDDGSVDRGAIAYLNQQLKGLHVIVHYPNGRSREVLLSGVSQATAATHVIDVQGERVSVQEYFKRKYTQKLSYPDAPLATAFEKGQTNYYPMELCSIRDNQRAQLSQLNAREVAAMIKASAVPPTNLKRQIESSVQALNLKESEYLKEAGIQIFKIIFIFTNNSIFHIMKPLIAKGRRLPPPTILFGRERESMVDKDSGKWQVRDAFYLPATIEKWAIYLIPAARTREKYRFGENEMNDFIRAYINCCKQHGMIINGPADKQMLQPNPDDVDKCIGICKDNNCDFVFFVTSDAVTNLHNLIKGCERKYEIVTQDLKLSNAAEIAMRGKQETVLNIVCKTNEKMGGINYTIKLADQGIHNLIEDGTLFIGLGISHPGALGNYERARGAAPNVPSVIGYAANMKKHSFDFVGDYLFDEARRDEKYTTLAHITKTCVTRYQNSRGDAPKRLILFRNGMSEGQFATAKQYEIPMVRLALQECSASSCKLTVLVSQKTHNIRLFAHEELSKSTGSSKNLNIKPGTVVDEQVTHPEHSEFYLNCHSAIQANFFLQVII</sequence>
<dbReference type="Pfam" id="PF02170">
    <property type="entry name" value="PAZ"/>
    <property type="match status" value="1"/>
</dbReference>
<feature type="domain" description="Piwi" evidence="4">
    <location>
        <begin position="647"/>
        <end position="899"/>
    </location>
</feature>
<dbReference type="PROSITE" id="PS50821">
    <property type="entry name" value="PAZ"/>
    <property type="match status" value="1"/>
</dbReference>
<dbReference type="CDD" id="cd02846">
    <property type="entry name" value="PAZ_argonaute_like"/>
    <property type="match status" value="1"/>
</dbReference>
<feature type="region of interest" description="Disordered" evidence="2">
    <location>
        <begin position="1"/>
        <end position="76"/>
    </location>
</feature>
<protein>
    <submittedName>
        <fullName evidence="5">Uncharacterized protein</fullName>
    </submittedName>
</protein>